<proteinExistence type="predicted"/>
<evidence type="ECO:0000313" key="2">
    <source>
        <dbReference type="EMBL" id="URE00537.1"/>
    </source>
</evidence>
<name>A0A9E7FUC0_9LILI</name>
<organism evidence="2 3">
    <name type="scientific">Musa troglodytarum</name>
    <name type="common">fe'i banana</name>
    <dbReference type="NCBI Taxonomy" id="320322"/>
    <lineage>
        <taxon>Eukaryota</taxon>
        <taxon>Viridiplantae</taxon>
        <taxon>Streptophyta</taxon>
        <taxon>Embryophyta</taxon>
        <taxon>Tracheophyta</taxon>
        <taxon>Spermatophyta</taxon>
        <taxon>Magnoliopsida</taxon>
        <taxon>Liliopsida</taxon>
        <taxon>Zingiberales</taxon>
        <taxon>Musaceae</taxon>
        <taxon>Musa</taxon>
    </lineage>
</organism>
<reference evidence="2" key="1">
    <citation type="submission" date="2022-05" db="EMBL/GenBank/DDBJ databases">
        <title>The Musa troglodytarum L. genome provides insights into the mechanism of non-climacteric behaviour and enrichment of carotenoids.</title>
        <authorList>
            <person name="Wang J."/>
        </authorList>
    </citation>
    <scope>NUCLEOTIDE SEQUENCE</scope>
    <source>
        <tissue evidence="2">Leaf</tissue>
    </source>
</reference>
<keyword evidence="3" id="KW-1185">Reference proteome</keyword>
<accession>A0A9E7FUC0</accession>
<evidence type="ECO:0000256" key="1">
    <source>
        <dbReference type="SAM" id="MobiDB-lite"/>
    </source>
</evidence>
<feature type="region of interest" description="Disordered" evidence="1">
    <location>
        <begin position="75"/>
        <end position="110"/>
    </location>
</feature>
<feature type="compositionally biased region" description="Basic and acidic residues" evidence="1">
    <location>
        <begin position="97"/>
        <end position="110"/>
    </location>
</feature>
<dbReference type="EMBL" id="CP097507">
    <property type="protein sequence ID" value="URE00537.1"/>
    <property type="molecule type" value="Genomic_DNA"/>
</dbReference>
<dbReference type="OrthoDB" id="736689at2759"/>
<gene>
    <name evidence="2" type="ORF">MUK42_19572</name>
</gene>
<evidence type="ECO:0000313" key="3">
    <source>
        <dbReference type="Proteomes" id="UP001055439"/>
    </source>
</evidence>
<dbReference type="Proteomes" id="UP001055439">
    <property type="component" value="Chromosome 5"/>
</dbReference>
<protein>
    <submittedName>
        <fullName evidence="2">PPR repeat</fullName>
    </submittedName>
</protein>
<dbReference type="AlphaFoldDB" id="A0A9E7FUC0"/>
<sequence>MFESIGFLQGQEHMNINKVSIAPSTLTLISFLEEPPPQVPPPFLPLPRCYQEHGVSSMWGRKAVRHQRLEKLLELPLEGSKAPKAPASGSRAFESSYRTRDDDRMSLRSQ</sequence>